<dbReference type="Pfam" id="PF20249">
    <property type="entry name" value="VasX_N"/>
    <property type="match status" value="1"/>
</dbReference>
<evidence type="ECO:0000256" key="1">
    <source>
        <dbReference type="SAM" id="Phobius"/>
    </source>
</evidence>
<feature type="domain" description="Toxin VasX N-terminal region" evidence="2">
    <location>
        <begin position="22"/>
        <end position="182"/>
    </location>
</feature>
<dbReference type="InterPro" id="IPR048126">
    <property type="entry name" value="Toxin_VasX"/>
</dbReference>
<dbReference type="RefSeq" id="WP_094855109.1">
    <property type="nucleotide sequence ID" value="NZ_NEVM01000005.1"/>
</dbReference>
<dbReference type="OrthoDB" id="8664525at2"/>
<feature type="transmembrane region" description="Helical" evidence="1">
    <location>
        <begin position="791"/>
        <end position="812"/>
    </location>
</feature>
<feature type="transmembrane region" description="Helical" evidence="1">
    <location>
        <begin position="818"/>
        <end position="837"/>
    </location>
</feature>
<evidence type="ECO:0000259" key="2">
    <source>
        <dbReference type="Pfam" id="PF20249"/>
    </source>
</evidence>
<keyword evidence="1" id="KW-0472">Membrane</keyword>
<keyword evidence="1" id="KW-0812">Transmembrane</keyword>
<protein>
    <recommendedName>
        <fullName evidence="2">Toxin VasX N-terminal region domain-containing protein</fullName>
    </recommendedName>
</protein>
<sequence>MNAPATDVTKDRGPYVKCGEDCPYHRVGLPIFPVRYAVLRNNAHSPPPLGGDLAHPALAEKERQLGSAARYGLRLLRPGYLYVYDEAREKLDGYFVNGDNTLYRFNPDKPLKDGENNFPCHSMEHQGMASMITIPDAKKATKVWLTLSDVQWTKDVCDKHRGAGGAAERRKHMVEFDVQAWLGAKKHPQAHAMTNTKDLVAEYFAQSRGDLDFPGLESQFDWTTVNWMSRQSWMYEMVEKASNWFSPGKGVMLALPDPTGIAQDIARLMRQSFDAFTNDPEDIRPLTVSKSIESLREIVADKAETDMLNEADRKAANIAAYGDDAPVFMGPGGMGNTSLGLMLADKVNPEMKKQRMARAEAARHPSDQARQTARGDSWKKYLDDYNETGRQNWQQAFDKKLKDFDIATIVPLATAHVAWMKSPEMVCNFQCNYDTADVDSGEVYLTVFTLCIDGVQNKKICFELLLDWLVGWETETSNLLLRAMFHNQDLIAKQVQDASQNTVDWKGMPWGNLTSIYSNALKRLGAGADDRTARLVSQVLAPISRILKEGVDNPLARRMAVRMGVISKSPVQIVEVVGSKKKFRAALIRETLRQHGGKVDQRKMEQAVADELRRLEVAGENVDGSDKKRWFRVVDSQAAAAVPKTGSDVDRAAALAQASMSIEQYEARELSRWRTVINTDVRIGTVSCVFQGVAMWKLWKDMQAGMDHEKGDASWKFVVGIASTGGSMAEVLGNAMAGRSALGMRLGSGLAVETSGKLLAEFGGRVGIVTGLIMAFFDLKSAKDQFTTERNGLMGGLYVASAALSIAVLWAFAAAATVVGIVLTVALVLVTILLAIFQDNKIQEWLKRCYWGKFQGRSGTDYYYTLQMEMANLNTALGSN</sequence>
<dbReference type="InterPro" id="IPR046864">
    <property type="entry name" value="VasX_N"/>
</dbReference>
<evidence type="ECO:0000313" key="3">
    <source>
        <dbReference type="EMBL" id="OZI30685.1"/>
    </source>
</evidence>
<proteinExistence type="predicted"/>
<dbReference type="NCBIfam" id="NF041559">
    <property type="entry name" value="BTH_I2691_fam"/>
    <property type="match status" value="1"/>
</dbReference>
<organism evidence="3 4">
    <name type="scientific">Bordetella genomosp. 10</name>
    <dbReference type="NCBI Taxonomy" id="1416804"/>
    <lineage>
        <taxon>Bacteria</taxon>
        <taxon>Pseudomonadati</taxon>
        <taxon>Pseudomonadota</taxon>
        <taxon>Betaproteobacteria</taxon>
        <taxon>Burkholderiales</taxon>
        <taxon>Alcaligenaceae</taxon>
        <taxon>Bordetella</taxon>
    </lineage>
</organism>
<gene>
    <name evidence="3" type="ORF">CAL29_22080</name>
</gene>
<comment type="caution">
    <text evidence="3">The sequence shown here is derived from an EMBL/GenBank/DDBJ whole genome shotgun (WGS) entry which is preliminary data.</text>
</comment>
<reference evidence="4" key="1">
    <citation type="submission" date="2017-05" db="EMBL/GenBank/DDBJ databases">
        <title>Complete and WGS of Bordetella genogroups.</title>
        <authorList>
            <person name="Spilker T."/>
            <person name="Lipuma J."/>
        </authorList>
    </citation>
    <scope>NUCLEOTIDE SEQUENCE [LARGE SCALE GENOMIC DNA]</scope>
    <source>
        <strain evidence="4">AU16122</strain>
    </source>
</reference>
<accession>A0A261S0I9</accession>
<keyword evidence="4" id="KW-1185">Reference proteome</keyword>
<dbReference type="CDD" id="cd20707">
    <property type="entry name" value="MIX_III"/>
    <property type="match status" value="1"/>
</dbReference>
<dbReference type="Proteomes" id="UP000216020">
    <property type="component" value="Unassembled WGS sequence"/>
</dbReference>
<dbReference type="AlphaFoldDB" id="A0A261S0I9"/>
<name>A0A261S0I9_9BORD</name>
<keyword evidence="1" id="KW-1133">Transmembrane helix</keyword>
<evidence type="ECO:0000313" key="4">
    <source>
        <dbReference type="Proteomes" id="UP000216020"/>
    </source>
</evidence>
<feature type="transmembrane region" description="Helical" evidence="1">
    <location>
        <begin position="762"/>
        <end position="779"/>
    </location>
</feature>
<dbReference type="EMBL" id="NEVM01000005">
    <property type="protein sequence ID" value="OZI30685.1"/>
    <property type="molecule type" value="Genomic_DNA"/>
</dbReference>